<evidence type="ECO:0000313" key="3">
    <source>
        <dbReference type="Proteomes" id="UP000228535"/>
    </source>
</evidence>
<dbReference type="RefSeq" id="WP_100336750.1">
    <property type="nucleotide sequence ID" value="NZ_PGFA01000001.1"/>
</dbReference>
<dbReference type="EMBL" id="PGFA01000001">
    <property type="protein sequence ID" value="PJJ61134.1"/>
    <property type="molecule type" value="Genomic_DNA"/>
</dbReference>
<keyword evidence="1" id="KW-0732">Signal</keyword>
<dbReference type="Gene3D" id="3.40.50.10610">
    <property type="entry name" value="ABC-type transport auxiliary lipoprotein component"/>
    <property type="match status" value="1"/>
</dbReference>
<feature type="signal peptide" evidence="1">
    <location>
        <begin position="1"/>
        <end position="20"/>
    </location>
</feature>
<name>A0A2M9BT63_9BACT</name>
<evidence type="ECO:0008006" key="4">
    <source>
        <dbReference type="Google" id="ProtNLM"/>
    </source>
</evidence>
<dbReference type="AlphaFoldDB" id="A0A2M9BT63"/>
<evidence type="ECO:0000256" key="1">
    <source>
        <dbReference type="SAM" id="SignalP"/>
    </source>
</evidence>
<sequence>MKSYLLTALCALLLMTGAAAQTREIYTSPKFGALAKTHQTLAVLPFAVTLQLRPNEVTKNGGPDGVAKLEQREGLDVQSALQSYFLKRKAENDMTVDVQDLARTNALLAQHHVTAANVATFTPEQLAKFLGVDGIISGTFTSTQPMSAGAAVAMSMLVGVSGPTNTGKLMISINDGATGELLWKYDKALSRGFGSDTNTIVTTIMRKASRQFPYSKEFKG</sequence>
<organism evidence="2 3">
    <name type="scientific">Hymenobacter chitinivorans DSM 11115</name>
    <dbReference type="NCBI Taxonomy" id="1121954"/>
    <lineage>
        <taxon>Bacteria</taxon>
        <taxon>Pseudomonadati</taxon>
        <taxon>Bacteroidota</taxon>
        <taxon>Cytophagia</taxon>
        <taxon>Cytophagales</taxon>
        <taxon>Hymenobacteraceae</taxon>
        <taxon>Hymenobacter</taxon>
    </lineage>
</organism>
<proteinExistence type="predicted"/>
<accession>A0A2M9BT63</accession>
<evidence type="ECO:0000313" key="2">
    <source>
        <dbReference type="EMBL" id="PJJ61134.1"/>
    </source>
</evidence>
<protein>
    <recommendedName>
        <fullName evidence="4">DUF4136 domain-containing protein</fullName>
    </recommendedName>
</protein>
<feature type="chain" id="PRO_5014734653" description="DUF4136 domain-containing protein" evidence="1">
    <location>
        <begin position="21"/>
        <end position="220"/>
    </location>
</feature>
<comment type="caution">
    <text evidence="2">The sequence shown here is derived from an EMBL/GenBank/DDBJ whole genome shotgun (WGS) entry which is preliminary data.</text>
</comment>
<keyword evidence="3" id="KW-1185">Reference proteome</keyword>
<dbReference type="Proteomes" id="UP000228535">
    <property type="component" value="Unassembled WGS sequence"/>
</dbReference>
<dbReference type="OrthoDB" id="669636at2"/>
<gene>
    <name evidence="2" type="ORF">CLV45_2572</name>
</gene>
<reference evidence="2 3" key="1">
    <citation type="submission" date="2017-11" db="EMBL/GenBank/DDBJ databases">
        <title>Genomic Encyclopedia of Archaeal and Bacterial Type Strains, Phase II (KMG-II): From Individual Species to Whole Genera.</title>
        <authorList>
            <person name="Goeker M."/>
        </authorList>
    </citation>
    <scope>NUCLEOTIDE SEQUENCE [LARGE SCALE GENOMIC DNA]</scope>
    <source>
        <strain evidence="2 3">DSM 11115</strain>
    </source>
</reference>